<dbReference type="Gene3D" id="3.40.50.2300">
    <property type="match status" value="1"/>
</dbReference>
<keyword evidence="1" id="KW-0732">Signal</keyword>
<dbReference type="PROSITE" id="PS51782">
    <property type="entry name" value="LYSM"/>
    <property type="match status" value="2"/>
</dbReference>
<gene>
    <name evidence="3" type="ORF">J4N46_00685</name>
</gene>
<dbReference type="InterPro" id="IPR028082">
    <property type="entry name" value="Peripla_BP_I"/>
</dbReference>
<dbReference type="InterPro" id="IPR018392">
    <property type="entry name" value="LysM"/>
</dbReference>
<comment type="caution">
    <text evidence="3">The sequence shown here is derived from an EMBL/GenBank/DDBJ whole genome shotgun (WGS) entry which is preliminary data.</text>
</comment>
<protein>
    <submittedName>
        <fullName evidence="3">LysM peptidoglycan-binding domain-containing protein</fullName>
    </submittedName>
</protein>
<dbReference type="PANTHER" id="PTHR33734:SF22">
    <property type="entry name" value="MEMBRANE-BOUND LYTIC MUREIN TRANSGLYCOSYLASE D"/>
    <property type="match status" value="1"/>
</dbReference>
<dbReference type="InterPro" id="IPR036779">
    <property type="entry name" value="LysM_dom_sf"/>
</dbReference>
<feature type="signal peptide" evidence="1">
    <location>
        <begin position="1"/>
        <end position="20"/>
    </location>
</feature>
<dbReference type="Proteomes" id="UP000681610">
    <property type="component" value="Unassembled WGS sequence"/>
</dbReference>
<feature type="domain" description="LysM" evidence="2">
    <location>
        <begin position="80"/>
        <end position="124"/>
    </location>
</feature>
<evidence type="ECO:0000256" key="1">
    <source>
        <dbReference type="SAM" id="SignalP"/>
    </source>
</evidence>
<accession>A0ABS3PUQ6</accession>
<keyword evidence="4" id="KW-1185">Reference proteome</keyword>
<sequence>MKKFLSLTTLLCFVAVGAQTKHTASNYESIESIAKTYRFSPSDILKLNPGVKEGIAKGVSINIPVSDVKHYNTERPVGFDSYIVQPKETSFSIAQKKGISVDDLKRYNLELYKRDIYENERITIPIFKRAQDMVKKGVEGYKRYVVKPQETLWKIAKNHNVNVEDLERINKKEKNFNPDQLREGQEIWIPASAVDSSVPNTNSSYVAPASNNSTGGMVTYIIEKGEGFFSLERKFGLSENELIKLNPSLKSGLKSEMQINIPKENYNRYVASSFGTYNFEDSNSALRSSSHPSNVKEISFVLPFKVEGGSNKTTHLRSLLTDNKVTPIATDFYSGALIALDSLQKMGYKFKVNVFDSEGDIKKIINNANFKSSQVVIGPFATKTFNSLASAVGGGSNTALLAPLSNKNVLLNPNVYQTLPSDDAQQAQMLSYLAKNYSDENMILLADSKNAALREKMERLFPNAKVVTEMSANGFTNALNYGKENVVILQSNDIGYVSMAVRLLHGALKSKKNNVSPKIVLATVDRGSVFDSSSLSNNQLSDLHFTYPTVNKYSNGSDTFSVRYLKTYGVLPNKYAVRGFDLTMDAVLRLGVAGNLTNNNNTIGETSFLENKFAYSKNSQKGGGYENQGIYIVQYDNMEVKEVK</sequence>
<dbReference type="SUPFAM" id="SSF54106">
    <property type="entry name" value="LysM domain"/>
    <property type="match status" value="2"/>
</dbReference>
<feature type="chain" id="PRO_5046074122" evidence="1">
    <location>
        <begin position="21"/>
        <end position="644"/>
    </location>
</feature>
<dbReference type="CDD" id="cd00118">
    <property type="entry name" value="LysM"/>
    <property type="match status" value="2"/>
</dbReference>
<evidence type="ECO:0000313" key="4">
    <source>
        <dbReference type="Proteomes" id="UP000681610"/>
    </source>
</evidence>
<dbReference type="EMBL" id="JAGDYP010000001">
    <property type="protein sequence ID" value="MBO1882987.1"/>
    <property type="molecule type" value="Genomic_DNA"/>
</dbReference>
<organism evidence="3 4">
    <name type="scientific">Capnocytophaga bilenii</name>
    <dbReference type="NCBI Taxonomy" id="2819369"/>
    <lineage>
        <taxon>Bacteria</taxon>
        <taxon>Pseudomonadati</taxon>
        <taxon>Bacteroidota</taxon>
        <taxon>Flavobacteriia</taxon>
        <taxon>Flavobacteriales</taxon>
        <taxon>Flavobacteriaceae</taxon>
        <taxon>Capnocytophaga</taxon>
    </lineage>
</organism>
<feature type="domain" description="LysM" evidence="2">
    <location>
        <begin position="142"/>
        <end position="189"/>
    </location>
</feature>
<dbReference type="Pfam" id="PF01476">
    <property type="entry name" value="LysM"/>
    <property type="match status" value="3"/>
</dbReference>
<dbReference type="Gene3D" id="3.10.350.10">
    <property type="entry name" value="LysM domain"/>
    <property type="match status" value="3"/>
</dbReference>
<reference evidence="3 4" key="1">
    <citation type="submission" date="2021-03" db="EMBL/GenBank/DDBJ databases">
        <title>Isolation and description of Capnocytophaga bilenii sp. nov., a novel Capnocytophaga species, isolated from a gingivitis subject.</title>
        <authorList>
            <person name="Antezack A."/>
            <person name="Monnet-Corti V."/>
            <person name="La Scola B."/>
        </authorList>
    </citation>
    <scope>NUCLEOTIDE SEQUENCE [LARGE SCALE GENOMIC DNA]</scope>
    <source>
        <strain evidence="3 4">Marseille-Q4570</strain>
    </source>
</reference>
<dbReference type="SUPFAM" id="SSF53822">
    <property type="entry name" value="Periplasmic binding protein-like I"/>
    <property type="match status" value="1"/>
</dbReference>
<evidence type="ECO:0000259" key="2">
    <source>
        <dbReference type="PROSITE" id="PS51782"/>
    </source>
</evidence>
<evidence type="ECO:0000313" key="3">
    <source>
        <dbReference type="EMBL" id="MBO1882987.1"/>
    </source>
</evidence>
<dbReference type="RefSeq" id="WP_208057467.1">
    <property type="nucleotide sequence ID" value="NZ_JAGDYP010000001.1"/>
</dbReference>
<proteinExistence type="predicted"/>
<dbReference type="PANTHER" id="PTHR33734">
    <property type="entry name" value="LYSM DOMAIN-CONTAINING GPI-ANCHORED PROTEIN 2"/>
    <property type="match status" value="1"/>
</dbReference>
<name>A0ABS3PUQ6_9FLAO</name>
<dbReference type="SMART" id="SM00257">
    <property type="entry name" value="LysM"/>
    <property type="match status" value="4"/>
</dbReference>